<dbReference type="GO" id="GO:0004489">
    <property type="term" value="F:methylenetetrahydrofolate reductase [NAD(P)H] activity"/>
    <property type="evidence" value="ECO:0007669"/>
    <property type="project" value="UniProtKB-EC"/>
</dbReference>
<evidence type="ECO:0000313" key="14">
    <source>
        <dbReference type="EMBL" id="MBC1794928.1"/>
    </source>
</evidence>
<dbReference type="InterPro" id="IPR036589">
    <property type="entry name" value="HCY_dom_sf"/>
</dbReference>
<evidence type="ECO:0000313" key="20">
    <source>
        <dbReference type="Proteomes" id="UP000029844"/>
    </source>
</evidence>
<evidence type="ECO:0000313" key="10">
    <source>
        <dbReference type="EMBL" id="KGL38318.1"/>
    </source>
</evidence>
<dbReference type="Proteomes" id="UP000543379">
    <property type="component" value="Unassembled WGS sequence"/>
</dbReference>
<dbReference type="EMBL" id="JAAROV010000001">
    <property type="protein sequence ID" value="MBC1316383.1"/>
    <property type="molecule type" value="Genomic_DNA"/>
</dbReference>
<dbReference type="PROSITE" id="PS50970">
    <property type="entry name" value="HCY"/>
    <property type="match status" value="1"/>
</dbReference>
<dbReference type="InterPro" id="IPR003726">
    <property type="entry name" value="HCY_dom"/>
</dbReference>
<dbReference type="EMBL" id="JNFA01000029">
    <property type="protein sequence ID" value="KGL38318.1"/>
    <property type="molecule type" value="Genomic_DNA"/>
</dbReference>
<dbReference type="SUPFAM" id="SSF82282">
    <property type="entry name" value="Homocysteine S-methyltransferase"/>
    <property type="match status" value="1"/>
</dbReference>
<keyword evidence="4" id="KW-0285">Flavoprotein</keyword>
<dbReference type="Proteomes" id="UP000548082">
    <property type="component" value="Unassembled WGS sequence"/>
</dbReference>
<evidence type="ECO:0000256" key="7">
    <source>
        <dbReference type="ARBA" id="ARBA00023002"/>
    </source>
</evidence>
<dbReference type="Pfam" id="PF02219">
    <property type="entry name" value="MTHFR"/>
    <property type="match status" value="1"/>
</dbReference>
<dbReference type="GO" id="GO:0008168">
    <property type="term" value="F:methyltransferase activity"/>
    <property type="evidence" value="ECO:0007669"/>
    <property type="project" value="UniProtKB-UniRule"/>
</dbReference>
<evidence type="ECO:0000313" key="27">
    <source>
        <dbReference type="Proteomes" id="UP000548082"/>
    </source>
</evidence>
<dbReference type="GeneID" id="58718490"/>
<dbReference type="EMBL" id="JAAROL010000001">
    <property type="protein sequence ID" value="MBC1331610.1"/>
    <property type="molecule type" value="Genomic_DNA"/>
</dbReference>
<dbReference type="PANTHER" id="PTHR11103">
    <property type="entry name" value="SLR1189 PROTEIN"/>
    <property type="match status" value="1"/>
</dbReference>
<dbReference type="Proteomes" id="UP000550367">
    <property type="component" value="Unassembled WGS sequence"/>
</dbReference>
<dbReference type="EMBL" id="JAARUV010000009">
    <property type="protein sequence ID" value="MBC1780424.1"/>
    <property type="molecule type" value="Genomic_DNA"/>
</dbReference>
<comment type="cofactor">
    <cofactor evidence="1">
        <name>FAD</name>
        <dbReference type="ChEBI" id="CHEBI:57692"/>
    </cofactor>
</comment>
<dbReference type="STRING" id="1552123.EP57_14185"/>
<dbReference type="Proteomes" id="UP000565628">
    <property type="component" value="Unassembled WGS sequence"/>
</dbReference>
<keyword evidence="3 8" id="KW-0489">Methyltransferase</keyword>
<comment type="cofactor">
    <cofactor evidence="8">
        <name>Zn(2+)</name>
        <dbReference type="ChEBI" id="CHEBI:29105"/>
    </cofactor>
</comment>
<keyword evidence="5 8" id="KW-0808">Transferase</keyword>
<dbReference type="Proteomes" id="UP000029844">
    <property type="component" value="Unassembled WGS sequence"/>
</dbReference>
<dbReference type="AlphaFoldDB" id="A0A099W1N0"/>
<dbReference type="EMBL" id="JAASWV010000033">
    <property type="protein sequence ID" value="MBC2312418.1"/>
    <property type="molecule type" value="Genomic_DNA"/>
</dbReference>
<feature type="binding site" evidence="8">
    <location>
        <position position="270"/>
    </location>
    <ligand>
        <name>Zn(2+)</name>
        <dbReference type="ChEBI" id="CHEBI:29105"/>
    </ligand>
</feature>
<reference evidence="10 20" key="1">
    <citation type="submission" date="2014-05" db="EMBL/GenBank/DDBJ databases">
        <title>Novel Listeriaceae from food processing environments.</title>
        <authorList>
            <person name="den Bakker H.C."/>
        </authorList>
    </citation>
    <scope>NUCLEOTIDE SEQUENCE [LARGE SCALE GENOMIC DNA]</scope>
    <source>
        <strain evidence="10 20">FSL A5-0281</strain>
    </source>
</reference>
<dbReference type="eggNOG" id="COG0646">
    <property type="taxonomic scope" value="Bacteria"/>
</dbReference>
<dbReference type="EMBL" id="JAARWW010000006">
    <property type="protein sequence ID" value="MBC2004970.1"/>
    <property type="molecule type" value="Genomic_DNA"/>
</dbReference>
<dbReference type="Proteomes" id="UP000539064">
    <property type="component" value="Unassembled WGS sequence"/>
</dbReference>
<evidence type="ECO:0000313" key="24">
    <source>
        <dbReference type="Proteomes" id="UP000543379"/>
    </source>
</evidence>
<comment type="caution">
    <text evidence="10">The sequence shown here is derived from an EMBL/GenBank/DDBJ whole genome shotgun (WGS) entry which is preliminary data.</text>
</comment>
<dbReference type="CDD" id="cd00945">
    <property type="entry name" value="Aldolase_Class_I"/>
    <property type="match status" value="1"/>
</dbReference>
<evidence type="ECO:0000313" key="13">
    <source>
        <dbReference type="EMBL" id="MBC1780424.1"/>
    </source>
</evidence>
<evidence type="ECO:0000313" key="21">
    <source>
        <dbReference type="Proteomes" id="UP000529446"/>
    </source>
</evidence>
<dbReference type="InterPro" id="IPR003171">
    <property type="entry name" value="Mehydrof_redctse-like"/>
</dbReference>
<evidence type="ECO:0000313" key="28">
    <source>
        <dbReference type="Proteomes" id="UP000550367"/>
    </source>
</evidence>
<feature type="domain" description="Hcy-binding" evidence="9">
    <location>
        <begin position="1"/>
        <end position="285"/>
    </location>
</feature>
<evidence type="ECO:0000313" key="15">
    <source>
        <dbReference type="EMBL" id="MBC1796746.1"/>
    </source>
</evidence>
<dbReference type="GO" id="GO:0032259">
    <property type="term" value="P:methylation"/>
    <property type="evidence" value="ECO:0007669"/>
    <property type="project" value="UniProtKB-KW"/>
</dbReference>
<evidence type="ECO:0000256" key="3">
    <source>
        <dbReference type="ARBA" id="ARBA00022603"/>
    </source>
</evidence>
<feature type="binding site" evidence="8">
    <location>
        <position position="271"/>
    </location>
    <ligand>
        <name>Zn(2+)</name>
        <dbReference type="ChEBI" id="CHEBI:29105"/>
    </ligand>
</feature>
<dbReference type="EC" id="1.5.1.20" evidence="11"/>
<organism evidence="10 20">
    <name type="scientific">Listeria booriae</name>
    <dbReference type="NCBI Taxonomy" id="1552123"/>
    <lineage>
        <taxon>Bacteria</taxon>
        <taxon>Bacillati</taxon>
        <taxon>Bacillota</taxon>
        <taxon>Bacilli</taxon>
        <taxon>Bacillales</taxon>
        <taxon>Listeriaceae</taxon>
        <taxon>Listeria</taxon>
    </lineage>
</organism>
<evidence type="ECO:0000256" key="2">
    <source>
        <dbReference type="ARBA" id="ARBA00004777"/>
    </source>
</evidence>
<keyword evidence="20" id="KW-1185">Reference proteome</keyword>
<name>A0A099W1N0_9LIST</name>
<dbReference type="EMBL" id="JAARXI010000004">
    <property type="protein sequence ID" value="MBC2116417.1"/>
    <property type="molecule type" value="Genomic_DNA"/>
</dbReference>
<evidence type="ECO:0000256" key="5">
    <source>
        <dbReference type="ARBA" id="ARBA00022679"/>
    </source>
</evidence>
<keyword evidence="8" id="KW-0479">Metal-binding</keyword>
<evidence type="ECO:0000256" key="4">
    <source>
        <dbReference type="ARBA" id="ARBA00022630"/>
    </source>
</evidence>
<dbReference type="EMBL" id="JAARVD010000003">
    <property type="protein sequence ID" value="MBC1796746.1"/>
    <property type="molecule type" value="Genomic_DNA"/>
</dbReference>
<dbReference type="eggNOG" id="COG0685">
    <property type="taxonomic scope" value="Bacteria"/>
</dbReference>
<evidence type="ECO:0000256" key="8">
    <source>
        <dbReference type="PROSITE-ProRule" id="PRU00333"/>
    </source>
</evidence>
<protein>
    <submittedName>
        <fullName evidence="11">Bifunctional homocysteine S-methyltransferase/methylenetetrahydrofolate reductase</fullName>
        <ecNumber evidence="11">1.5.1.20</ecNumber>
    </submittedName>
    <submittedName>
        <fullName evidence="10">Homocysteine methyltransferase</fullName>
        <ecNumber evidence="10 11">2.1.1.10</ecNumber>
    </submittedName>
</protein>
<keyword evidence="7 11" id="KW-0560">Oxidoreductase</keyword>
<comment type="pathway">
    <text evidence="2">One-carbon metabolism; tetrahydrofolate interconversion.</text>
</comment>
<evidence type="ECO:0000313" key="25">
    <source>
        <dbReference type="Proteomes" id="UP000546806"/>
    </source>
</evidence>
<dbReference type="NCBIfam" id="NF006396">
    <property type="entry name" value="PRK08645.1"/>
    <property type="match status" value="1"/>
</dbReference>
<evidence type="ECO:0000313" key="22">
    <source>
        <dbReference type="Proteomes" id="UP000532866"/>
    </source>
</evidence>
<dbReference type="Proteomes" id="UP000529446">
    <property type="component" value="Unassembled WGS sequence"/>
</dbReference>
<dbReference type="EMBL" id="JAARVG010000020">
    <property type="protein sequence ID" value="MBC1794928.1"/>
    <property type="molecule type" value="Genomic_DNA"/>
</dbReference>
<dbReference type="OrthoDB" id="9803687at2"/>
<evidence type="ECO:0000313" key="19">
    <source>
        <dbReference type="EMBL" id="MBC2312418.1"/>
    </source>
</evidence>
<evidence type="ECO:0000256" key="6">
    <source>
        <dbReference type="ARBA" id="ARBA00022827"/>
    </source>
</evidence>
<evidence type="ECO:0000313" key="26">
    <source>
        <dbReference type="Proteomes" id="UP000547643"/>
    </source>
</evidence>
<evidence type="ECO:0000313" key="23">
    <source>
        <dbReference type="Proteomes" id="UP000539064"/>
    </source>
</evidence>
<dbReference type="GO" id="GO:0046872">
    <property type="term" value="F:metal ion binding"/>
    <property type="evidence" value="ECO:0007669"/>
    <property type="project" value="UniProtKB-KW"/>
</dbReference>
<dbReference type="EC" id="2.1.1.10" evidence="10 11"/>
<reference evidence="21 22" key="2">
    <citation type="submission" date="2020-03" db="EMBL/GenBank/DDBJ databases">
        <title>Soil Listeria distribution.</title>
        <authorList>
            <person name="Liao J."/>
            <person name="Wiedmann M."/>
        </authorList>
    </citation>
    <scope>NUCLEOTIDE SEQUENCE [LARGE SCALE GENOMIC DNA]</scope>
    <source>
        <strain evidence="19 29">FSL L7-0039</strain>
        <strain evidence="18 28">FSL L7-0153</strain>
        <strain evidence="17 21">FSL L7-0360</strain>
        <strain evidence="16 25">FSL L7-0435</strain>
        <strain evidence="14 23">FSL L7-0978</strain>
        <strain evidence="15 27">FSL L7-0990</strain>
        <strain evidence="13 26">FSL L7-1017</strain>
        <strain evidence="11 24">FSL L7-1816</strain>
        <strain evidence="12 22">FSL L7-1833</strain>
    </source>
</reference>
<dbReference type="GO" id="GO:0006555">
    <property type="term" value="P:methionine metabolic process"/>
    <property type="evidence" value="ECO:0007669"/>
    <property type="project" value="InterPro"/>
</dbReference>
<keyword evidence="6" id="KW-0274">FAD</keyword>
<accession>A0A099W1N0</accession>
<dbReference type="Proteomes" id="UP000546806">
    <property type="component" value="Unassembled WGS sequence"/>
</dbReference>
<evidence type="ECO:0000313" key="29">
    <source>
        <dbReference type="Proteomes" id="UP000565628"/>
    </source>
</evidence>
<proteinExistence type="predicted"/>
<keyword evidence="8" id="KW-0862">Zinc</keyword>
<dbReference type="Pfam" id="PF02574">
    <property type="entry name" value="S-methyl_trans"/>
    <property type="match status" value="1"/>
</dbReference>
<evidence type="ECO:0000313" key="17">
    <source>
        <dbReference type="EMBL" id="MBC2116417.1"/>
    </source>
</evidence>
<dbReference type="CDD" id="cd00537">
    <property type="entry name" value="MTHFR"/>
    <property type="match status" value="1"/>
</dbReference>
<dbReference type="SUPFAM" id="SSF51730">
    <property type="entry name" value="FAD-linked oxidoreductase"/>
    <property type="match status" value="1"/>
</dbReference>
<dbReference type="Proteomes" id="UP000547643">
    <property type="component" value="Unassembled WGS sequence"/>
</dbReference>
<evidence type="ECO:0000259" key="9">
    <source>
        <dbReference type="PROSITE" id="PS50970"/>
    </source>
</evidence>
<dbReference type="Gene3D" id="3.20.20.330">
    <property type="entry name" value="Homocysteine-binding-like domain"/>
    <property type="match status" value="1"/>
</dbReference>
<dbReference type="Gene3D" id="3.20.20.220">
    <property type="match status" value="1"/>
</dbReference>
<dbReference type="Proteomes" id="UP000532866">
    <property type="component" value="Unassembled WGS sequence"/>
</dbReference>
<dbReference type="GO" id="GO:0035999">
    <property type="term" value="P:tetrahydrofolate interconversion"/>
    <property type="evidence" value="ECO:0007669"/>
    <property type="project" value="UniProtKB-UniPathway"/>
</dbReference>
<dbReference type="InterPro" id="IPR029041">
    <property type="entry name" value="FAD-linked_oxidoreductase-like"/>
</dbReference>
<dbReference type="EMBL" id="JAARYY010000011">
    <property type="protein sequence ID" value="MBC2245390.1"/>
    <property type="molecule type" value="Genomic_DNA"/>
</dbReference>
<evidence type="ECO:0000313" key="11">
    <source>
        <dbReference type="EMBL" id="MBC1316383.1"/>
    </source>
</evidence>
<sequence length="619" mass="68381">MNLRRDLSEKVLIADGAMGTLLYSYGVDRSFEELNLSHPDDIVAIHRAYIEAGADIIQTNTYSANYIKLSRYGLQDDIKKINQAAVRHAKEAARGTGVYIFGTIGGINGANDARISAPSMEEIKRSFREQLYCLLLEGVDAILLETYYDLDELKTVLKITRETTDLPIIANVSMHEPGLLQSGQTLASALQELADLGADVVGGNCRLGPYHMAKALESVPILENAYLSAYPNASLPQMDEGKVVYQTETDYFEQYGEIFRQEGVRLIGGCCGTTPDHIRALRKGLKSLEPVTSKVVHPILELAELESAEDVGVRLTDKVKEAFTVLVELDPPRTFDTDTFFEGAKALDDAGVDAITISDNSLATPRISNMALAAILKQEYNIRPLIHLTTRDHNLIGMHSHIMGFHKLGILDVLAVTGDPSKVGDFPGASSVFDLRSVELVQLIKKFNDGISYTGKSLKEKARFQVAAAFNPNVLKLDKAVRLIERKVEYGADYIITQPIYDTEKAVQLKEALDAAGITVPIFVGVMPLLSSRNAEFLHNEVPGIRLTDEVRERMREAEQAGTAREEGMAIAKEIIDAICKHFNGVYIITPFLRYDLSIELTKYVQSKQEVAEQIISQN</sequence>
<evidence type="ECO:0000313" key="18">
    <source>
        <dbReference type="EMBL" id="MBC2245390.1"/>
    </source>
</evidence>
<dbReference type="UniPathway" id="UPA00193"/>
<dbReference type="PANTHER" id="PTHR11103:SF18">
    <property type="entry name" value="SLR1189 PROTEIN"/>
    <property type="match status" value="1"/>
</dbReference>
<evidence type="ECO:0000256" key="1">
    <source>
        <dbReference type="ARBA" id="ARBA00001974"/>
    </source>
</evidence>
<gene>
    <name evidence="10" type="ORF">EP57_14185</name>
    <name evidence="12" type="ORF">HB759_06535</name>
    <name evidence="11" type="ORF">HB811_06295</name>
    <name evidence="13" type="ORF">HCA46_16495</name>
    <name evidence="14" type="ORF">HCA52_15995</name>
    <name evidence="15" type="ORF">HCA55_08405</name>
    <name evidence="16" type="ORF">HCA78_14385</name>
    <name evidence="17" type="ORF">HCB06_07355</name>
    <name evidence="18" type="ORF">HCB25_15110</name>
    <name evidence="19" type="ORF">HCJ81_16110</name>
</gene>
<feature type="binding site" evidence="8">
    <location>
        <position position="205"/>
    </location>
    <ligand>
        <name>Zn(2+)</name>
        <dbReference type="ChEBI" id="CHEBI:29105"/>
    </ligand>
</feature>
<dbReference type="RefSeq" id="WP_036087600.1">
    <property type="nucleotide sequence ID" value="NZ_CBCSHQ010000019.1"/>
</dbReference>
<evidence type="ECO:0000313" key="16">
    <source>
        <dbReference type="EMBL" id="MBC2004970.1"/>
    </source>
</evidence>
<evidence type="ECO:0000313" key="12">
    <source>
        <dbReference type="EMBL" id="MBC1331610.1"/>
    </source>
</evidence>